<keyword evidence="1" id="KW-0479">Metal-binding</keyword>
<dbReference type="RefSeq" id="XP_066065878.1">
    <property type="nucleotide sequence ID" value="XM_066209781.1"/>
</dbReference>
<dbReference type="PANTHER" id="PTHR11347">
    <property type="entry name" value="CYCLIC NUCLEOTIDE PHOSPHODIESTERASE"/>
    <property type="match status" value="1"/>
</dbReference>
<evidence type="ECO:0000256" key="2">
    <source>
        <dbReference type="SAM" id="MobiDB-lite"/>
    </source>
</evidence>
<dbReference type="KEGG" id="cdep:91084538"/>
<reference evidence="3" key="3">
    <citation type="submission" date="2024-01" db="EMBL/GenBank/DDBJ databases">
        <authorList>
            <person name="Coelho M.A."/>
            <person name="David-Palma M."/>
            <person name="Shea T."/>
            <person name="Sun S."/>
            <person name="Cuomo C.A."/>
            <person name="Heitman J."/>
        </authorList>
    </citation>
    <scope>NUCLEOTIDE SEQUENCE</scope>
    <source>
        <strain evidence="3">CBS 7841</strain>
    </source>
</reference>
<reference evidence="3" key="1">
    <citation type="submission" date="2016-06" db="EMBL/GenBank/DDBJ databases">
        <authorList>
            <person name="Cuomo C."/>
            <person name="Litvintseva A."/>
            <person name="Heitman J."/>
            <person name="Chen Y."/>
            <person name="Sun S."/>
            <person name="Springer D."/>
            <person name="Dromer F."/>
            <person name="Young S."/>
            <person name="Zeng Q."/>
            <person name="Chapman S."/>
            <person name="Gujja S."/>
            <person name="Saif S."/>
            <person name="Birren B."/>
        </authorList>
    </citation>
    <scope>NUCLEOTIDE SEQUENCE</scope>
    <source>
        <strain evidence="3">CBS 7841</strain>
    </source>
</reference>
<name>A0A1E3IZ32_9TREE</name>
<dbReference type="PROSITE" id="PS00126">
    <property type="entry name" value="PDEASE_I_1"/>
    <property type="match status" value="1"/>
</dbReference>
<dbReference type="CDD" id="cd00077">
    <property type="entry name" value="HDc"/>
    <property type="match status" value="1"/>
</dbReference>
<dbReference type="Gene3D" id="1.10.1300.10">
    <property type="entry name" value="3'5'-cyclic nucleotide phosphodiesterase, catalytic domain"/>
    <property type="match status" value="1"/>
</dbReference>
<evidence type="ECO:0000313" key="4">
    <source>
        <dbReference type="Proteomes" id="UP000094043"/>
    </source>
</evidence>
<protein>
    <recommendedName>
        <fullName evidence="1">Phosphodiesterase</fullName>
        <ecNumber evidence="1">3.1.4.-</ecNumber>
    </recommendedName>
</protein>
<accession>A0A1E3IZ32</accession>
<dbReference type="GO" id="GO:0004114">
    <property type="term" value="F:3',5'-cyclic-nucleotide phosphodiesterase activity"/>
    <property type="evidence" value="ECO:0007669"/>
    <property type="project" value="InterPro"/>
</dbReference>
<keyword evidence="4" id="KW-1185">Reference proteome</keyword>
<feature type="compositionally biased region" description="Basic and acidic residues" evidence="2">
    <location>
        <begin position="546"/>
        <end position="562"/>
    </location>
</feature>
<dbReference type="SUPFAM" id="SSF109604">
    <property type="entry name" value="HD-domain/PDEase-like"/>
    <property type="match status" value="1"/>
</dbReference>
<proteinExistence type="inferred from homology"/>
<keyword evidence="1" id="KW-0378">Hydrolase</keyword>
<dbReference type="InterPro" id="IPR036971">
    <property type="entry name" value="PDEase_catalytic_dom_sf"/>
</dbReference>
<dbReference type="InterPro" id="IPR002073">
    <property type="entry name" value="PDEase_catalytic_dom"/>
</dbReference>
<feature type="region of interest" description="Disordered" evidence="2">
    <location>
        <begin position="538"/>
        <end position="562"/>
    </location>
</feature>
<dbReference type="VEuPathDB" id="FungiDB:L203_00015"/>
<dbReference type="GO" id="GO:0046872">
    <property type="term" value="F:metal ion binding"/>
    <property type="evidence" value="ECO:0007669"/>
    <property type="project" value="UniProtKB-KW"/>
</dbReference>
<dbReference type="Proteomes" id="UP000094043">
    <property type="component" value="Chromosome 1"/>
</dbReference>
<dbReference type="AlphaFoldDB" id="A0A1E3IZ32"/>
<organism evidence="3 4">
    <name type="scientific">Cryptococcus depauperatus CBS 7841</name>
    <dbReference type="NCBI Taxonomy" id="1295531"/>
    <lineage>
        <taxon>Eukaryota</taxon>
        <taxon>Fungi</taxon>
        <taxon>Dikarya</taxon>
        <taxon>Basidiomycota</taxon>
        <taxon>Agaricomycotina</taxon>
        <taxon>Tremellomycetes</taxon>
        <taxon>Tremellales</taxon>
        <taxon>Cryptococcaceae</taxon>
        <taxon>Cryptococcus</taxon>
    </lineage>
</organism>
<evidence type="ECO:0000313" key="3">
    <source>
        <dbReference type="EMBL" id="WVN85177.1"/>
    </source>
</evidence>
<gene>
    <name evidence="3" type="ORF">L203_100322</name>
</gene>
<dbReference type="PROSITE" id="PS51845">
    <property type="entry name" value="PDEASE_I_2"/>
    <property type="match status" value="1"/>
</dbReference>
<sequence>MTSVEPKPPRHKSKASDESNVGWGKYTELAELLNAMYYQTGATVEVHMEEYEELSAPLTQEHRSILVDALATWNFKPHDLPEGDLFRVACLVFETVLSIDGLTHLGLEQERINRLLFAIRAIYHAPNPYHNYVHAIDVLQATYTFLCDIGVVPPWSFMRTPSSERGVWKRDSFKQSSPSAGTRRAREVLRPQDVLAVMVAAMGHDVGHPGLSNAFMKNAKVPLSQVYEDKSVLENMHCMLIVQLLRKHGFGFLIEQWPSNPTLSGSVDHQGFRKVLYSSILATDMSLHFAWIQRLEEFDDRLDRGETGVAEEERILICQALIKCADISNPSRPIDVSQHWSSALLEEWAKQASLEQDLSLPVSVVASADAALQAKGQIGFIDLFTRPLFEAVSDAFLELRFYTDSCIANLAIWKARLEELTEKEGEEGQAARSIIQPAIEGASHDERFKTLFPLLLPTSLLAGLSSMSLDEAHMQSADGNLVPTHSPISPFAPLTPSIYSLRTDEVLDKPIPSTASVMHAVYHAKLVDQTAKSKLTNWSKGVSQGETRRMSTPEVSTGRRDI</sequence>
<dbReference type="InterPro" id="IPR023174">
    <property type="entry name" value="PDEase_CS"/>
</dbReference>
<dbReference type="GeneID" id="91084538"/>
<dbReference type="SMART" id="SM00471">
    <property type="entry name" value="HDc"/>
    <property type="match status" value="1"/>
</dbReference>
<dbReference type="InterPro" id="IPR003607">
    <property type="entry name" value="HD/PDEase_dom"/>
</dbReference>
<dbReference type="OrthoDB" id="546632at2759"/>
<dbReference type="Pfam" id="PF00233">
    <property type="entry name" value="PDEase_I"/>
    <property type="match status" value="1"/>
</dbReference>
<comment type="cofactor">
    <cofactor evidence="1">
        <name>a divalent metal cation</name>
        <dbReference type="ChEBI" id="CHEBI:60240"/>
    </cofactor>
    <text evidence="1">Binds 2 divalent metal cations per subunit. Site 1 may preferentially bind zinc ions, while site 2 has a preference for magnesium and/or manganese ions.</text>
</comment>
<evidence type="ECO:0000256" key="1">
    <source>
        <dbReference type="RuleBase" id="RU363067"/>
    </source>
</evidence>
<dbReference type="EMBL" id="CP143784">
    <property type="protein sequence ID" value="WVN85177.1"/>
    <property type="molecule type" value="Genomic_DNA"/>
</dbReference>
<comment type="similarity">
    <text evidence="1">Belongs to the cyclic nucleotide phosphodiesterase family.</text>
</comment>
<dbReference type="GO" id="GO:0007165">
    <property type="term" value="P:signal transduction"/>
    <property type="evidence" value="ECO:0007669"/>
    <property type="project" value="InterPro"/>
</dbReference>
<reference evidence="3" key="2">
    <citation type="journal article" date="2022" name="Elife">
        <title>Obligate sexual reproduction of a homothallic fungus closely related to the Cryptococcus pathogenic species complex.</title>
        <authorList>
            <person name="Passer A.R."/>
            <person name="Clancey S.A."/>
            <person name="Shea T."/>
            <person name="David-Palma M."/>
            <person name="Averette A.F."/>
            <person name="Boekhout T."/>
            <person name="Porcel B.M."/>
            <person name="Nowrousian M."/>
            <person name="Cuomo C.A."/>
            <person name="Sun S."/>
            <person name="Heitman J."/>
            <person name="Coelho M.A."/>
        </authorList>
    </citation>
    <scope>NUCLEOTIDE SEQUENCE</scope>
    <source>
        <strain evidence="3">CBS 7841</strain>
    </source>
</reference>
<dbReference type="EC" id="3.1.4.-" evidence="1"/>